<dbReference type="OrthoDB" id="5408734at2759"/>
<proteinExistence type="predicted"/>
<evidence type="ECO:0000256" key="1">
    <source>
        <dbReference type="SAM" id="MobiDB-lite"/>
    </source>
</evidence>
<accession>A0A381L4F2</accession>
<evidence type="ECO:0000313" key="2">
    <source>
        <dbReference type="EMBL" id="SUZ08106.1"/>
    </source>
</evidence>
<dbReference type="AlphaFoldDB" id="A0A381L4F2"/>
<name>A0A381L4F2_BLUGR</name>
<feature type="region of interest" description="Disordered" evidence="1">
    <location>
        <begin position="77"/>
        <end position="131"/>
    </location>
</feature>
<feature type="compositionally biased region" description="Polar residues" evidence="1">
    <location>
        <begin position="96"/>
        <end position="131"/>
    </location>
</feature>
<protein>
    <submittedName>
        <fullName evidence="2">Bgt-2858</fullName>
    </submittedName>
</protein>
<sequence>MSDEELDLEWKTSNRPQSKIAQNFSIALNELFKIDNSLSDLDAAVCEKKKALSSQTSELEALEARLKATEERLKAAGVHPCPPIPASQESPRQRVAFQNSITPPSMANFARTSNRIQQLPTSRGQVTTQRS</sequence>
<gene>
    <name evidence="2" type="ORF">BGT96224V2_LOCUS1268</name>
</gene>
<dbReference type="EMBL" id="UIGY01000011">
    <property type="protein sequence ID" value="SUZ08106.1"/>
    <property type="molecule type" value="Genomic_DNA"/>
</dbReference>
<reference evidence="2" key="1">
    <citation type="submission" date="2018-07" db="EMBL/GenBank/DDBJ databases">
        <authorList>
            <person name="Quirk P.G."/>
            <person name="Krulwich T.A."/>
        </authorList>
    </citation>
    <scope>NUCLEOTIDE SEQUENCE</scope>
    <source>
        <strain evidence="2">96224</strain>
    </source>
</reference>
<organism evidence="2">
    <name type="scientific">Blumeria graminis f. sp. tritici 96224</name>
    <dbReference type="NCBI Taxonomy" id="1268274"/>
    <lineage>
        <taxon>Eukaryota</taxon>
        <taxon>Fungi</taxon>
        <taxon>Dikarya</taxon>
        <taxon>Ascomycota</taxon>
        <taxon>Pezizomycotina</taxon>
        <taxon>Leotiomycetes</taxon>
        <taxon>Erysiphales</taxon>
        <taxon>Erysiphaceae</taxon>
        <taxon>Blumeria</taxon>
    </lineage>
</organism>